<dbReference type="Proteomes" id="UP001341840">
    <property type="component" value="Unassembled WGS sequence"/>
</dbReference>
<feature type="region of interest" description="Disordered" evidence="1">
    <location>
        <begin position="1"/>
        <end position="31"/>
    </location>
</feature>
<feature type="compositionally biased region" description="Basic and acidic residues" evidence="1">
    <location>
        <begin position="18"/>
        <end position="31"/>
    </location>
</feature>
<keyword evidence="3" id="KW-1185">Reference proteome</keyword>
<proteinExistence type="predicted"/>
<protein>
    <submittedName>
        <fullName evidence="2">Uncharacterized protein</fullName>
    </submittedName>
</protein>
<name>A0ABU6S679_9FABA</name>
<dbReference type="EMBL" id="JASCZI010060449">
    <property type="protein sequence ID" value="MED6131792.1"/>
    <property type="molecule type" value="Genomic_DNA"/>
</dbReference>
<feature type="compositionally biased region" description="Polar residues" evidence="1">
    <location>
        <begin position="1"/>
        <end position="17"/>
    </location>
</feature>
<organism evidence="2 3">
    <name type="scientific">Stylosanthes scabra</name>
    <dbReference type="NCBI Taxonomy" id="79078"/>
    <lineage>
        <taxon>Eukaryota</taxon>
        <taxon>Viridiplantae</taxon>
        <taxon>Streptophyta</taxon>
        <taxon>Embryophyta</taxon>
        <taxon>Tracheophyta</taxon>
        <taxon>Spermatophyta</taxon>
        <taxon>Magnoliopsida</taxon>
        <taxon>eudicotyledons</taxon>
        <taxon>Gunneridae</taxon>
        <taxon>Pentapetalae</taxon>
        <taxon>rosids</taxon>
        <taxon>fabids</taxon>
        <taxon>Fabales</taxon>
        <taxon>Fabaceae</taxon>
        <taxon>Papilionoideae</taxon>
        <taxon>50 kb inversion clade</taxon>
        <taxon>dalbergioids sensu lato</taxon>
        <taxon>Dalbergieae</taxon>
        <taxon>Pterocarpus clade</taxon>
        <taxon>Stylosanthes</taxon>
    </lineage>
</organism>
<evidence type="ECO:0000256" key="1">
    <source>
        <dbReference type="SAM" id="MobiDB-lite"/>
    </source>
</evidence>
<sequence length="62" mass="6840">ARTVTQLGEARTTTSNETELRQRWKSGSNKDAELKGAIERVRKETLTGWTTSEDATSTDRGG</sequence>
<accession>A0ABU6S679</accession>
<reference evidence="2 3" key="1">
    <citation type="journal article" date="2023" name="Plants (Basel)">
        <title>Bridging the Gap: Combining Genomics and Transcriptomics Approaches to Understand Stylosanthes scabra, an Orphan Legume from the Brazilian Caatinga.</title>
        <authorList>
            <person name="Ferreira-Neto J.R.C."/>
            <person name="da Silva M.D."/>
            <person name="Binneck E."/>
            <person name="de Melo N.F."/>
            <person name="da Silva R.H."/>
            <person name="de Melo A.L.T.M."/>
            <person name="Pandolfi V."/>
            <person name="Bustamante F.O."/>
            <person name="Brasileiro-Vidal A.C."/>
            <person name="Benko-Iseppon A.M."/>
        </authorList>
    </citation>
    <scope>NUCLEOTIDE SEQUENCE [LARGE SCALE GENOMIC DNA]</scope>
    <source>
        <tissue evidence="2">Leaves</tissue>
    </source>
</reference>
<evidence type="ECO:0000313" key="3">
    <source>
        <dbReference type="Proteomes" id="UP001341840"/>
    </source>
</evidence>
<evidence type="ECO:0000313" key="2">
    <source>
        <dbReference type="EMBL" id="MED6131792.1"/>
    </source>
</evidence>
<feature type="non-terminal residue" evidence="2">
    <location>
        <position position="1"/>
    </location>
</feature>
<gene>
    <name evidence="2" type="ORF">PIB30_013274</name>
</gene>
<comment type="caution">
    <text evidence="2">The sequence shown here is derived from an EMBL/GenBank/DDBJ whole genome shotgun (WGS) entry which is preliminary data.</text>
</comment>